<dbReference type="AlphaFoldDB" id="A0A1I7W0D0"/>
<evidence type="ECO:0000313" key="1">
    <source>
        <dbReference type="Proteomes" id="UP000095285"/>
    </source>
</evidence>
<reference evidence="1" key="1">
    <citation type="submission" date="2012-04" db="EMBL/GenBank/DDBJ databases">
        <title>The Genome Sequence of Loa loa.</title>
        <authorList>
            <consortium name="The Broad Institute Genome Sequencing Platform"/>
            <consortium name="Broad Institute Genome Sequencing Center for Infectious Disease"/>
            <person name="Nutman T.B."/>
            <person name="Fink D.L."/>
            <person name="Russ C."/>
            <person name="Young S."/>
            <person name="Zeng Q."/>
            <person name="Gargeya S."/>
            <person name="Alvarado L."/>
            <person name="Berlin A."/>
            <person name="Chapman S.B."/>
            <person name="Chen Z."/>
            <person name="Freedman E."/>
            <person name="Gellesch M."/>
            <person name="Goldberg J."/>
            <person name="Griggs A."/>
            <person name="Gujja S."/>
            <person name="Heilman E.R."/>
            <person name="Heiman D."/>
            <person name="Howarth C."/>
            <person name="Mehta T."/>
            <person name="Neiman D."/>
            <person name="Pearson M."/>
            <person name="Roberts A."/>
            <person name="Saif S."/>
            <person name="Shea T."/>
            <person name="Shenoy N."/>
            <person name="Sisk P."/>
            <person name="Stolte C."/>
            <person name="Sykes S."/>
            <person name="White J."/>
            <person name="Yandava C."/>
            <person name="Haas B."/>
            <person name="Henn M.R."/>
            <person name="Nusbaum C."/>
            <person name="Birren B."/>
        </authorList>
    </citation>
    <scope>NUCLEOTIDE SEQUENCE [LARGE SCALE GENOMIC DNA]</scope>
</reference>
<accession>A0A1I7W0D0</accession>
<name>A0A1I7W0D0_LOALO</name>
<reference evidence="2" key="2">
    <citation type="submission" date="2016-11" db="UniProtKB">
        <authorList>
            <consortium name="WormBaseParasite"/>
        </authorList>
    </citation>
    <scope>IDENTIFICATION</scope>
</reference>
<proteinExistence type="predicted"/>
<sequence>MGATSELYLTNLRIRNGSTRLLHLDFVGDIGMLRKQTYADLSTRNIPTFGDEIRKKNEIPTTKKYAENTKKKCTSGLRKLKLTVANDGAVNDFWFIKDIKNDMKESEKKLDGNMAKTLDITLPNSTDSELFWETNIPEIDENEENTMLDVDDRIYDNEMGNRRGTKEEKDVFQLPQQVNTEKNIATSAAVDHSEMTSPLSATLRSNFTSWRGANEQFSGLDLFRNFVWDEERDDELLDSVTHSVYELNQGGKVPIIDIGAIDSCQELNASPLALISNEERLS</sequence>
<keyword evidence="1" id="KW-1185">Reference proteome</keyword>
<organism evidence="1 2">
    <name type="scientific">Loa loa</name>
    <name type="common">Eye worm</name>
    <name type="synonym">Filaria loa</name>
    <dbReference type="NCBI Taxonomy" id="7209"/>
    <lineage>
        <taxon>Eukaryota</taxon>
        <taxon>Metazoa</taxon>
        <taxon>Ecdysozoa</taxon>
        <taxon>Nematoda</taxon>
        <taxon>Chromadorea</taxon>
        <taxon>Rhabditida</taxon>
        <taxon>Spirurina</taxon>
        <taxon>Spiruromorpha</taxon>
        <taxon>Filarioidea</taxon>
        <taxon>Onchocercidae</taxon>
        <taxon>Loa</taxon>
    </lineage>
</organism>
<dbReference type="Proteomes" id="UP000095285">
    <property type="component" value="Unassembled WGS sequence"/>
</dbReference>
<dbReference type="WBParaSite" id="EN70_829">
    <property type="protein sequence ID" value="EN70_829"/>
    <property type="gene ID" value="EN70_829"/>
</dbReference>
<protein>
    <submittedName>
        <fullName evidence="2">Uncharacterized protein</fullName>
    </submittedName>
</protein>
<evidence type="ECO:0000313" key="2">
    <source>
        <dbReference type="WBParaSite" id="EN70_829"/>
    </source>
</evidence>